<keyword evidence="3" id="KW-1185">Reference proteome</keyword>
<organism evidence="2 3">
    <name type="scientific">Actinoplanes derwentensis</name>
    <dbReference type="NCBI Taxonomy" id="113562"/>
    <lineage>
        <taxon>Bacteria</taxon>
        <taxon>Bacillati</taxon>
        <taxon>Actinomycetota</taxon>
        <taxon>Actinomycetes</taxon>
        <taxon>Micromonosporales</taxon>
        <taxon>Micromonosporaceae</taxon>
        <taxon>Actinoplanes</taxon>
    </lineage>
</organism>
<feature type="region of interest" description="Disordered" evidence="1">
    <location>
        <begin position="143"/>
        <end position="167"/>
    </location>
</feature>
<evidence type="ECO:0000313" key="3">
    <source>
        <dbReference type="Proteomes" id="UP000198688"/>
    </source>
</evidence>
<proteinExistence type="predicted"/>
<name>A0A1H2CUZ3_9ACTN</name>
<protein>
    <submittedName>
        <fullName evidence="2">Uncharacterized protein</fullName>
    </submittedName>
</protein>
<dbReference type="RefSeq" id="WP_092550821.1">
    <property type="nucleotide sequence ID" value="NZ_BOMJ01000003.1"/>
</dbReference>
<dbReference type="Proteomes" id="UP000198688">
    <property type="component" value="Chromosome I"/>
</dbReference>
<gene>
    <name evidence="2" type="ORF">SAMN04489716_6961</name>
</gene>
<accession>A0A1H2CUZ3</accession>
<dbReference type="EMBL" id="LT629758">
    <property type="protein sequence ID" value="SDT74370.1"/>
    <property type="molecule type" value="Genomic_DNA"/>
</dbReference>
<evidence type="ECO:0000256" key="1">
    <source>
        <dbReference type="SAM" id="MobiDB-lite"/>
    </source>
</evidence>
<dbReference type="AlphaFoldDB" id="A0A1H2CUZ3"/>
<reference evidence="2 3" key="1">
    <citation type="submission" date="2016-10" db="EMBL/GenBank/DDBJ databases">
        <authorList>
            <person name="de Groot N.N."/>
        </authorList>
    </citation>
    <scope>NUCLEOTIDE SEQUENCE [LARGE SCALE GENOMIC DNA]</scope>
    <source>
        <strain evidence="2 3">DSM 43941</strain>
    </source>
</reference>
<evidence type="ECO:0000313" key="2">
    <source>
        <dbReference type="EMBL" id="SDT74370.1"/>
    </source>
</evidence>
<sequence length="202" mass="22429">MARRRRRKPYRGPTLLTDLRKTYYWGRNLKIQFELRRGAMRRLALSDELRDACRAVIVGQALPYAIRVSPRDRVNDGDGTLPYVASWRVAEGTDVFVGMRRTTVKLINVAPHAAAVEWINPDTGRGHGYHVLGRTLAHLDGQTGTEIRGTPQRPAWKAAQHPRGPGGRFVAKTPTATTADPAGGDAAAVGNAVYDALRRRRR</sequence>
<dbReference type="STRING" id="113562.SAMN04489716_6961"/>